<dbReference type="InterPro" id="IPR001590">
    <property type="entry name" value="Peptidase_M12B"/>
</dbReference>
<dbReference type="Gene3D" id="3.40.390.10">
    <property type="entry name" value="Collagenase (Catalytic Domain)"/>
    <property type="match status" value="1"/>
</dbReference>
<reference evidence="8" key="1">
    <citation type="journal article" date="2017" name="Parasit. Vectors">
        <title>Sialotranscriptomics of Rhipicephalus zambeziensis reveals intricate expression profiles of secretory proteins and suggests tight temporal transcriptional regulation during blood-feeding.</title>
        <authorList>
            <person name="de Castro M.H."/>
            <person name="de Klerk D."/>
            <person name="Pienaar R."/>
            <person name="Rees D.J.G."/>
            <person name="Mans B.J."/>
        </authorList>
    </citation>
    <scope>NUCLEOTIDE SEQUENCE</scope>
    <source>
        <tissue evidence="8">Salivary glands</tissue>
    </source>
</reference>
<evidence type="ECO:0000256" key="4">
    <source>
        <dbReference type="ARBA" id="ARBA00023049"/>
    </source>
</evidence>
<evidence type="ECO:0000313" key="8">
    <source>
        <dbReference type="EMBL" id="MAA16076.1"/>
    </source>
</evidence>
<feature type="domain" description="Peptidase M12B" evidence="7">
    <location>
        <begin position="176"/>
        <end position="397"/>
    </location>
</feature>
<dbReference type="PANTHER" id="PTHR11905">
    <property type="entry name" value="ADAM A DISINTEGRIN AND METALLOPROTEASE DOMAIN"/>
    <property type="match status" value="1"/>
</dbReference>
<comment type="caution">
    <text evidence="5">Lacks conserved residue(s) required for the propagation of feature annotation.</text>
</comment>
<proteinExistence type="predicted"/>
<organism evidence="8">
    <name type="scientific">Rhipicephalus zambeziensis</name>
    <dbReference type="NCBI Taxonomy" id="60191"/>
    <lineage>
        <taxon>Eukaryota</taxon>
        <taxon>Metazoa</taxon>
        <taxon>Ecdysozoa</taxon>
        <taxon>Arthropoda</taxon>
        <taxon>Chelicerata</taxon>
        <taxon>Arachnida</taxon>
        <taxon>Acari</taxon>
        <taxon>Parasitiformes</taxon>
        <taxon>Ixodida</taxon>
        <taxon>Ixodoidea</taxon>
        <taxon>Ixodidae</taxon>
        <taxon>Rhipicephalinae</taxon>
        <taxon>Rhipicephalus</taxon>
        <taxon>Rhipicephalus</taxon>
    </lineage>
</organism>
<feature type="binding site" evidence="5">
    <location>
        <position position="329"/>
    </location>
    <ligand>
        <name>Zn(2+)</name>
        <dbReference type="ChEBI" id="CHEBI:29105"/>
        <note>catalytic</note>
    </ligand>
</feature>
<name>A0A224YEE6_9ACAR</name>
<dbReference type="AlphaFoldDB" id="A0A224YEE6"/>
<sequence>MWWFALVYLAALHFPIVVNSRESISEPGILVYPLLLETRSGDGQKSVHLSDGNFVHLQKASVLHDTLTVYSYEKNKRIVQMIESKSIEENLFENKKTLASLLLEETEHGIIMEGLVNHTYRIEPLLEAERSESGKIAHKLYVVKPHEANFNETILELQPPPEQFKAEARADVPAVFSPDVFIVSDYEHSKHFTTLKKFLKYILVFFNGVKLRYETVQLVRIVPRLVGVERTEWGRDTYEVMYGNDMIAEYTLNNFQSHIEGRLSEFVGADAVMLLTGHSMVSVSTGRIRSGVAGLAMTGGMCTRRRVGESLDVGRAFAGIVHFAHELAHVMGCSHDQAAPVPNIPGNQGAYHCLWSDGYIMSYEVTDERQFAFSACSQEQFVAFIRYVPQSCIDNTWKRTFPKSSSRFPGDTLSRRKFCRRESGFSESRECTKRRGHDLCKITCCPGKDIYRRNVQQAEYWCLDGTNCGSGKECYNGYCKRKRRK</sequence>
<feature type="signal peptide" evidence="6">
    <location>
        <begin position="1"/>
        <end position="20"/>
    </location>
</feature>
<feature type="active site" evidence="5">
    <location>
        <position position="326"/>
    </location>
</feature>
<dbReference type="EMBL" id="GFPF01004930">
    <property type="protein sequence ID" value="MAA16076.1"/>
    <property type="molecule type" value="Transcribed_RNA"/>
</dbReference>
<dbReference type="GO" id="GO:0046872">
    <property type="term" value="F:metal ion binding"/>
    <property type="evidence" value="ECO:0007669"/>
    <property type="project" value="UniProtKB-KW"/>
</dbReference>
<evidence type="ECO:0000256" key="1">
    <source>
        <dbReference type="ARBA" id="ARBA00022670"/>
    </source>
</evidence>
<feature type="binding site" evidence="5">
    <location>
        <position position="335"/>
    </location>
    <ligand>
        <name>Zn(2+)</name>
        <dbReference type="ChEBI" id="CHEBI:29105"/>
        <note>catalytic</note>
    </ligand>
</feature>
<evidence type="ECO:0000256" key="5">
    <source>
        <dbReference type="PROSITE-ProRule" id="PRU00276"/>
    </source>
</evidence>
<keyword evidence="5" id="KW-0479">Metal-binding</keyword>
<dbReference type="Pfam" id="PF01421">
    <property type="entry name" value="Reprolysin"/>
    <property type="match status" value="1"/>
</dbReference>
<keyword evidence="3 5" id="KW-0862">Zinc</keyword>
<keyword evidence="4" id="KW-0482">Metalloprotease</keyword>
<keyword evidence="1" id="KW-0645">Protease</keyword>
<dbReference type="InterPro" id="IPR024079">
    <property type="entry name" value="MetalloPept_cat_dom_sf"/>
</dbReference>
<dbReference type="PROSITE" id="PS50215">
    <property type="entry name" value="ADAM_MEPRO"/>
    <property type="match status" value="1"/>
</dbReference>
<feature type="chain" id="PRO_5013144101" evidence="6">
    <location>
        <begin position="21"/>
        <end position="485"/>
    </location>
</feature>
<dbReference type="GO" id="GO:0006509">
    <property type="term" value="P:membrane protein ectodomain proteolysis"/>
    <property type="evidence" value="ECO:0007669"/>
    <property type="project" value="TreeGrafter"/>
</dbReference>
<accession>A0A224YEE6</accession>
<dbReference type="PANTHER" id="PTHR11905:SF159">
    <property type="entry name" value="ADAM METALLOPROTEASE"/>
    <property type="match status" value="1"/>
</dbReference>
<evidence type="ECO:0000256" key="2">
    <source>
        <dbReference type="ARBA" id="ARBA00022801"/>
    </source>
</evidence>
<dbReference type="Gene3D" id="3.40.1620.60">
    <property type="match status" value="1"/>
</dbReference>
<dbReference type="SUPFAM" id="SSF55486">
    <property type="entry name" value="Metalloproteases ('zincins'), catalytic domain"/>
    <property type="match status" value="1"/>
</dbReference>
<evidence type="ECO:0000256" key="6">
    <source>
        <dbReference type="SAM" id="SignalP"/>
    </source>
</evidence>
<evidence type="ECO:0000259" key="7">
    <source>
        <dbReference type="PROSITE" id="PS50215"/>
    </source>
</evidence>
<dbReference type="GO" id="GO:0004222">
    <property type="term" value="F:metalloendopeptidase activity"/>
    <property type="evidence" value="ECO:0007669"/>
    <property type="project" value="InterPro"/>
</dbReference>
<keyword evidence="2" id="KW-0378">Hydrolase</keyword>
<feature type="binding site" evidence="5">
    <location>
        <position position="325"/>
    </location>
    <ligand>
        <name>Zn(2+)</name>
        <dbReference type="ChEBI" id="CHEBI:29105"/>
        <note>catalytic</note>
    </ligand>
</feature>
<protein>
    <submittedName>
        <fullName evidence="8">Reprolysin</fullName>
    </submittedName>
</protein>
<keyword evidence="6" id="KW-0732">Signal</keyword>
<evidence type="ECO:0000256" key="3">
    <source>
        <dbReference type="ARBA" id="ARBA00022833"/>
    </source>
</evidence>